<keyword evidence="2" id="KW-0813">Transport</keyword>
<feature type="transmembrane region" description="Helical" evidence="6">
    <location>
        <begin position="255"/>
        <end position="280"/>
    </location>
</feature>
<dbReference type="Gene3D" id="1.20.1250.20">
    <property type="entry name" value="MFS general substrate transporter like domains"/>
    <property type="match status" value="1"/>
</dbReference>
<dbReference type="AlphaFoldDB" id="A0A4P5P4I6"/>
<dbReference type="PANTHER" id="PTHR23508:SF10">
    <property type="entry name" value="CARBOXYLIC ACID TRANSPORTER PROTEIN HOMOLOG"/>
    <property type="match status" value="1"/>
</dbReference>
<dbReference type="InterPro" id="IPR036259">
    <property type="entry name" value="MFS_trans_sf"/>
</dbReference>
<sequence>MQENVVSNFIDNSKLGKFHVTLVALGVFLIAFTGYGATAYGSIITSITSEWNLNATVLGYMGSLSEFGSMFGAVILSIISNRLGVKKVLIGSVLMFCVFTFGQSVVNTPVLFAIFRFFAGVGFGGVIPLVISLLSEYAPKSSKSKSVAIALCGNQIGSIIASLLAIVILPRLGWRPVLWMAFVPVLFLFFIIKLVPESAQYLVKHKETEKLKKVLGRIDQDYTKKINLEQLETMNNESMHSENKVSYFALFNSRFILVTLLACIIYIMGLLFINGVIVWLPGVMIQNGFSLGSSLAFSIFLNVGTIAGTVVWGAVADRKGFKILLPAVYGIGAVVLMLMGVKTNIIILYLFVFLIGFFLFSAHSLVNAFVSQHYPEELRTSAVGLVNSVGRLGGIFGPTLGGLLLSANASISTWFVTFGATGLIAAISFVAINLITKVKDAEIDKADAVEG</sequence>
<evidence type="ECO:0000313" key="9">
    <source>
        <dbReference type="Proteomes" id="UP000290567"/>
    </source>
</evidence>
<organism evidence="8 9">
    <name type="scientific">Enterococcus florum</name>
    <dbReference type="NCBI Taxonomy" id="2480627"/>
    <lineage>
        <taxon>Bacteria</taxon>
        <taxon>Bacillati</taxon>
        <taxon>Bacillota</taxon>
        <taxon>Bacilli</taxon>
        <taxon>Lactobacillales</taxon>
        <taxon>Enterococcaceae</taxon>
        <taxon>Enterococcus</taxon>
    </lineage>
</organism>
<comment type="caution">
    <text evidence="8">The sequence shown here is derived from an EMBL/GenBank/DDBJ whole genome shotgun (WGS) entry which is preliminary data.</text>
</comment>
<dbReference type="InterPro" id="IPR005829">
    <property type="entry name" value="Sugar_transporter_CS"/>
</dbReference>
<feature type="transmembrane region" description="Helical" evidence="6">
    <location>
        <begin position="411"/>
        <end position="435"/>
    </location>
</feature>
<dbReference type="RefSeq" id="WP_146621225.1">
    <property type="nucleotide sequence ID" value="NZ_BJCC01000006.1"/>
</dbReference>
<evidence type="ECO:0000256" key="4">
    <source>
        <dbReference type="ARBA" id="ARBA00022989"/>
    </source>
</evidence>
<evidence type="ECO:0000256" key="3">
    <source>
        <dbReference type="ARBA" id="ARBA00022692"/>
    </source>
</evidence>
<evidence type="ECO:0000256" key="6">
    <source>
        <dbReference type="SAM" id="Phobius"/>
    </source>
</evidence>
<dbReference type="Pfam" id="PF07690">
    <property type="entry name" value="MFS_1"/>
    <property type="match status" value="1"/>
</dbReference>
<feature type="transmembrane region" description="Helical" evidence="6">
    <location>
        <begin position="323"/>
        <end position="341"/>
    </location>
</feature>
<dbReference type="SUPFAM" id="SSF103473">
    <property type="entry name" value="MFS general substrate transporter"/>
    <property type="match status" value="1"/>
</dbReference>
<feature type="transmembrane region" description="Helical" evidence="6">
    <location>
        <begin position="176"/>
        <end position="196"/>
    </location>
</feature>
<protein>
    <submittedName>
        <fullName evidence="8">MFS transporter</fullName>
    </submittedName>
</protein>
<evidence type="ECO:0000259" key="7">
    <source>
        <dbReference type="PROSITE" id="PS50850"/>
    </source>
</evidence>
<feature type="transmembrane region" description="Helical" evidence="6">
    <location>
        <begin position="20"/>
        <end position="37"/>
    </location>
</feature>
<dbReference type="InterPro" id="IPR020846">
    <property type="entry name" value="MFS_dom"/>
</dbReference>
<dbReference type="OrthoDB" id="9787026at2"/>
<feature type="transmembrane region" description="Helical" evidence="6">
    <location>
        <begin position="57"/>
        <end position="76"/>
    </location>
</feature>
<feature type="transmembrane region" description="Helical" evidence="6">
    <location>
        <begin position="295"/>
        <end position="316"/>
    </location>
</feature>
<dbReference type="EMBL" id="BJCC01000006">
    <property type="protein sequence ID" value="GCF92725.1"/>
    <property type="molecule type" value="Genomic_DNA"/>
</dbReference>
<dbReference type="PANTHER" id="PTHR23508">
    <property type="entry name" value="CARBOXYLIC ACID TRANSPORTER PROTEIN HOMOLOG"/>
    <property type="match status" value="1"/>
</dbReference>
<proteinExistence type="predicted"/>
<dbReference type="GO" id="GO:0046943">
    <property type="term" value="F:carboxylic acid transmembrane transporter activity"/>
    <property type="evidence" value="ECO:0007669"/>
    <property type="project" value="TreeGrafter"/>
</dbReference>
<evidence type="ECO:0000313" key="8">
    <source>
        <dbReference type="EMBL" id="GCF92725.1"/>
    </source>
</evidence>
<accession>A0A4P5P4I6</accession>
<feature type="transmembrane region" description="Helical" evidence="6">
    <location>
        <begin position="382"/>
        <end position="405"/>
    </location>
</feature>
<keyword evidence="5 6" id="KW-0472">Membrane</keyword>
<feature type="transmembrane region" description="Helical" evidence="6">
    <location>
        <begin position="88"/>
        <end position="106"/>
    </location>
</feature>
<keyword evidence="3 6" id="KW-0812">Transmembrane</keyword>
<feature type="transmembrane region" description="Helical" evidence="6">
    <location>
        <begin position="347"/>
        <end position="370"/>
    </location>
</feature>
<dbReference type="GO" id="GO:0005886">
    <property type="term" value="C:plasma membrane"/>
    <property type="evidence" value="ECO:0007669"/>
    <property type="project" value="UniProtKB-SubCell"/>
</dbReference>
<dbReference type="PROSITE" id="PS00217">
    <property type="entry name" value="SUGAR_TRANSPORT_2"/>
    <property type="match status" value="1"/>
</dbReference>
<reference evidence="9" key="1">
    <citation type="submission" date="2019-02" db="EMBL/GenBank/DDBJ databases">
        <title>Draft genome sequence of Enterococcus sp. Gos25-1.</title>
        <authorList>
            <person name="Tanaka N."/>
            <person name="Shiwa Y."/>
            <person name="Fujita N."/>
        </authorList>
    </citation>
    <scope>NUCLEOTIDE SEQUENCE [LARGE SCALE GENOMIC DNA]</scope>
    <source>
        <strain evidence="9">Gos25-1</strain>
    </source>
</reference>
<comment type="subcellular location">
    <subcellularLocation>
        <location evidence="1">Cell membrane</location>
        <topology evidence="1">Multi-pass membrane protein</topology>
    </subcellularLocation>
</comment>
<dbReference type="PROSITE" id="PS50850">
    <property type="entry name" value="MFS"/>
    <property type="match status" value="1"/>
</dbReference>
<dbReference type="InterPro" id="IPR011701">
    <property type="entry name" value="MFS"/>
</dbReference>
<name>A0A4P5P4I6_9ENTE</name>
<keyword evidence="4 6" id="KW-1133">Transmembrane helix</keyword>
<gene>
    <name evidence="8" type="ORF">NRIC_06160</name>
</gene>
<dbReference type="Proteomes" id="UP000290567">
    <property type="component" value="Unassembled WGS sequence"/>
</dbReference>
<feature type="domain" description="Major facilitator superfamily (MFS) profile" evidence="7">
    <location>
        <begin position="19"/>
        <end position="437"/>
    </location>
</feature>
<evidence type="ECO:0000256" key="2">
    <source>
        <dbReference type="ARBA" id="ARBA00022448"/>
    </source>
</evidence>
<keyword evidence="9" id="KW-1185">Reference proteome</keyword>
<evidence type="ECO:0000256" key="5">
    <source>
        <dbReference type="ARBA" id="ARBA00023136"/>
    </source>
</evidence>
<evidence type="ECO:0000256" key="1">
    <source>
        <dbReference type="ARBA" id="ARBA00004651"/>
    </source>
</evidence>
<feature type="transmembrane region" description="Helical" evidence="6">
    <location>
        <begin position="112"/>
        <end position="135"/>
    </location>
</feature>
<feature type="transmembrane region" description="Helical" evidence="6">
    <location>
        <begin position="147"/>
        <end position="170"/>
    </location>
</feature>